<feature type="transmembrane region" description="Helical" evidence="1">
    <location>
        <begin position="102"/>
        <end position="121"/>
    </location>
</feature>
<proteinExistence type="predicted"/>
<feature type="transmembrane region" description="Helical" evidence="1">
    <location>
        <begin position="70"/>
        <end position="90"/>
    </location>
</feature>
<sequence>MEQSTKVVPKTSAKTIVTAIYLVLLFYSGFKTFVRLDTEHLLTFEIKGFSIAFTTSMFLLYIVYANRKKFYYIAVPIIFAGFGYTFYTVYHSYSEMMQLELGFYLYIASFILFIVSLFFPMQESKNRSKKKSDIQKVISDMNLKEQMRDNFMVGTYLFGIKGKPELSNHLCAITTNKDSKDIVFVIASTENFQYEIKYEQIEKITVRSGLSVSSNGMHQVEDHSTERAMLATALLGVWGPMISESVGDLGNDEKMNYKISFTVEIHYKLDGESKRIVLEFHEDPNRFFGKFAGLYQKAS</sequence>
<reference evidence="2" key="2">
    <citation type="journal article" date="2021" name="PeerJ">
        <title>Extensive microbial diversity within the chicken gut microbiome revealed by metagenomics and culture.</title>
        <authorList>
            <person name="Gilroy R."/>
            <person name="Ravi A."/>
            <person name="Getino M."/>
            <person name="Pursley I."/>
            <person name="Horton D.L."/>
            <person name="Alikhan N.F."/>
            <person name="Baker D."/>
            <person name="Gharbi K."/>
            <person name="Hall N."/>
            <person name="Watson M."/>
            <person name="Adriaenssens E.M."/>
            <person name="Foster-Nyarko E."/>
            <person name="Jarju S."/>
            <person name="Secka A."/>
            <person name="Antonio M."/>
            <person name="Oren A."/>
            <person name="Chaudhuri R.R."/>
            <person name="La Ragione R."/>
            <person name="Hildebrand F."/>
            <person name="Pallen M.J."/>
        </authorList>
    </citation>
    <scope>NUCLEOTIDE SEQUENCE</scope>
    <source>
        <strain evidence="2">CHK197-8231</strain>
    </source>
</reference>
<evidence type="ECO:0000313" key="2">
    <source>
        <dbReference type="EMBL" id="HIU23177.1"/>
    </source>
</evidence>
<accession>A0A9D1HVQ5</accession>
<name>A0A9D1HVQ5_9BACT</name>
<evidence type="ECO:0000313" key="3">
    <source>
        <dbReference type="Proteomes" id="UP000824087"/>
    </source>
</evidence>
<organism evidence="2 3">
    <name type="scientific">Candidatus Fimihabitans intestinipullorum</name>
    <dbReference type="NCBI Taxonomy" id="2840820"/>
    <lineage>
        <taxon>Bacteria</taxon>
        <taxon>Bacillati</taxon>
        <taxon>Mycoplasmatota</taxon>
        <taxon>Mycoplasmatota incertae sedis</taxon>
        <taxon>Candidatus Fimihabitans</taxon>
    </lineage>
</organism>
<keyword evidence="1" id="KW-0812">Transmembrane</keyword>
<evidence type="ECO:0000256" key="1">
    <source>
        <dbReference type="SAM" id="Phobius"/>
    </source>
</evidence>
<dbReference type="Proteomes" id="UP000824087">
    <property type="component" value="Unassembled WGS sequence"/>
</dbReference>
<protein>
    <submittedName>
        <fullName evidence="2">Uncharacterized protein</fullName>
    </submittedName>
</protein>
<dbReference type="EMBL" id="DVML01000036">
    <property type="protein sequence ID" value="HIU23177.1"/>
    <property type="molecule type" value="Genomic_DNA"/>
</dbReference>
<feature type="transmembrane region" description="Helical" evidence="1">
    <location>
        <begin position="42"/>
        <end position="63"/>
    </location>
</feature>
<feature type="transmembrane region" description="Helical" evidence="1">
    <location>
        <begin position="12"/>
        <end position="30"/>
    </location>
</feature>
<gene>
    <name evidence="2" type="ORF">IAD49_06305</name>
</gene>
<dbReference type="AlphaFoldDB" id="A0A9D1HVQ5"/>
<keyword evidence="1" id="KW-1133">Transmembrane helix</keyword>
<reference evidence="2" key="1">
    <citation type="submission" date="2020-10" db="EMBL/GenBank/DDBJ databases">
        <authorList>
            <person name="Gilroy R."/>
        </authorList>
    </citation>
    <scope>NUCLEOTIDE SEQUENCE</scope>
    <source>
        <strain evidence="2">CHK197-8231</strain>
    </source>
</reference>
<keyword evidence="1" id="KW-0472">Membrane</keyword>
<comment type="caution">
    <text evidence="2">The sequence shown here is derived from an EMBL/GenBank/DDBJ whole genome shotgun (WGS) entry which is preliminary data.</text>
</comment>